<proteinExistence type="predicted"/>
<feature type="domain" description="GST N-terminal" evidence="1">
    <location>
        <begin position="2"/>
        <end position="81"/>
    </location>
</feature>
<sequence length="194" mass="22379">MSTYKFLYFALPALGELSRNILKYSKAQWTEINPKWPEEKPNQPFGRLPVLHETKPNGEKFTLAESQVIERYLAHKYGLYPKDASPETVALIEMYRDQFSDVLTPHVDFTIYKIPEKQATFNQRIEYLVQKHEEILKNNGSNGHYVGDIITYADIAAYTFLKLFRDAGHGDAFTEEKAPGLNRVISTVAKEFEQ</sequence>
<dbReference type="InterPro" id="IPR010987">
    <property type="entry name" value="Glutathione-S-Trfase_C-like"/>
</dbReference>
<organism evidence="3 4">
    <name type="scientific">Mycoemilia scoparia</name>
    <dbReference type="NCBI Taxonomy" id="417184"/>
    <lineage>
        <taxon>Eukaryota</taxon>
        <taxon>Fungi</taxon>
        <taxon>Fungi incertae sedis</taxon>
        <taxon>Zoopagomycota</taxon>
        <taxon>Kickxellomycotina</taxon>
        <taxon>Kickxellomycetes</taxon>
        <taxon>Kickxellales</taxon>
        <taxon>Kickxellaceae</taxon>
        <taxon>Mycoemilia</taxon>
    </lineage>
</organism>
<dbReference type="SUPFAM" id="SSF52833">
    <property type="entry name" value="Thioredoxin-like"/>
    <property type="match status" value="1"/>
</dbReference>
<dbReference type="Proteomes" id="UP001150538">
    <property type="component" value="Unassembled WGS sequence"/>
</dbReference>
<dbReference type="InterPro" id="IPR004046">
    <property type="entry name" value="GST_C"/>
</dbReference>
<evidence type="ECO:0000259" key="2">
    <source>
        <dbReference type="PROSITE" id="PS50405"/>
    </source>
</evidence>
<dbReference type="SFLD" id="SFLDS00019">
    <property type="entry name" value="Glutathione_Transferase_(cytos"/>
    <property type="match status" value="1"/>
</dbReference>
<evidence type="ECO:0000313" key="4">
    <source>
        <dbReference type="Proteomes" id="UP001150538"/>
    </source>
</evidence>
<dbReference type="PROSITE" id="PS50404">
    <property type="entry name" value="GST_NTER"/>
    <property type="match status" value="1"/>
</dbReference>
<dbReference type="GO" id="GO:0006749">
    <property type="term" value="P:glutathione metabolic process"/>
    <property type="evidence" value="ECO:0007669"/>
    <property type="project" value="TreeGrafter"/>
</dbReference>
<dbReference type="InterPro" id="IPR036282">
    <property type="entry name" value="Glutathione-S-Trfase_C_sf"/>
</dbReference>
<dbReference type="InterPro" id="IPR040079">
    <property type="entry name" value="Glutathione_S-Trfase"/>
</dbReference>
<protein>
    <recommendedName>
        <fullName evidence="5">Glutathione S-transferase</fullName>
    </recommendedName>
</protein>
<reference evidence="3" key="1">
    <citation type="submission" date="2022-07" db="EMBL/GenBank/DDBJ databases">
        <title>Phylogenomic reconstructions and comparative analyses of Kickxellomycotina fungi.</title>
        <authorList>
            <person name="Reynolds N.K."/>
            <person name="Stajich J.E."/>
            <person name="Barry K."/>
            <person name="Grigoriev I.V."/>
            <person name="Crous P."/>
            <person name="Smith M.E."/>
        </authorList>
    </citation>
    <scope>NUCLEOTIDE SEQUENCE</scope>
    <source>
        <strain evidence="3">NBRC 100468</strain>
    </source>
</reference>
<dbReference type="SUPFAM" id="SSF47616">
    <property type="entry name" value="GST C-terminal domain-like"/>
    <property type="match status" value="1"/>
</dbReference>
<dbReference type="InterPro" id="IPR050213">
    <property type="entry name" value="GST_superfamily"/>
</dbReference>
<accession>A0A9W8DHT6</accession>
<dbReference type="PROSITE" id="PS50405">
    <property type="entry name" value="GST_CTER"/>
    <property type="match status" value="1"/>
</dbReference>
<dbReference type="InterPro" id="IPR004045">
    <property type="entry name" value="Glutathione_S-Trfase_N"/>
</dbReference>
<dbReference type="PANTHER" id="PTHR11571">
    <property type="entry name" value="GLUTATHIONE S-TRANSFERASE"/>
    <property type="match status" value="1"/>
</dbReference>
<keyword evidence="4" id="KW-1185">Reference proteome</keyword>
<dbReference type="EMBL" id="JANBPU010000672">
    <property type="protein sequence ID" value="KAJ1909854.1"/>
    <property type="molecule type" value="Genomic_DNA"/>
</dbReference>
<comment type="caution">
    <text evidence="3">The sequence shown here is derived from an EMBL/GenBank/DDBJ whole genome shotgun (WGS) entry which is preliminary data.</text>
</comment>
<dbReference type="Pfam" id="PF14497">
    <property type="entry name" value="GST_C_3"/>
    <property type="match status" value="1"/>
</dbReference>
<evidence type="ECO:0000259" key="1">
    <source>
        <dbReference type="PROSITE" id="PS50404"/>
    </source>
</evidence>
<gene>
    <name evidence="3" type="ORF">H4219_006329</name>
</gene>
<dbReference type="Gene3D" id="1.20.1050.10">
    <property type="match status" value="1"/>
</dbReference>
<evidence type="ECO:0000313" key="3">
    <source>
        <dbReference type="EMBL" id="KAJ1909854.1"/>
    </source>
</evidence>
<dbReference type="InterPro" id="IPR036249">
    <property type="entry name" value="Thioredoxin-like_sf"/>
</dbReference>
<dbReference type="AlphaFoldDB" id="A0A9W8DHT6"/>
<dbReference type="GO" id="GO:0004364">
    <property type="term" value="F:glutathione transferase activity"/>
    <property type="evidence" value="ECO:0007669"/>
    <property type="project" value="TreeGrafter"/>
</dbReference>
<dbReference type="OrthoDB" id="414243at2759"/>
<name>A0A9W8DHT6_9FUNG</name>
<evidence type="ECO:0008006" key="5">
    <source>
        <dbReference type="Google" id="ProtNLM"/>
    </source>
</evidence>
<feature type="domain" description="GST C-terminal" evidence="2">
    <location>
        <begin position="85"/>
        <end position="194"/>
    </location>
</feature>
<dbReference type="Gene3D" id="3.40.30.10">
    <property type="entry name" value="Glutaredoxin"/>
    <property type="match status" value="1"/>
</dbReference>